<evidence type="ECO:0000256" key="1">
    <source>
        <dbReference type="SAM" id="MobiDB-lite"/>
    </source>
</evidence>
<dbReference type="Pfam" id="PF12146">
    <property type="entry name" value="Hydrolase_4"/>
    <property type="match status" value="1"/>
</dbReference>
<dbReference type="Proteomes" id="UP001161389">
    <property type="component" value="Unassembled WGS sequence"/>
</dbReference>
<dbReference type="InterPro" id="IPR022742">
    <property type="entry name" value="Hydrolase_4"/>
</dbReference>
<proteinExistence type="predicted"/>
<dbReference type="Gene3D" id="3.40.50.1820">
    <property type="entry name" value="alpha/beta hydrolase"/>
    <property type="match status" value="1"/>
</dbReference>
<keyword evidence="4" id="KW-1185">Reference proteome</keyword>
<dbReference type="EMBL" id="BSNM01000027">
    <property type="protein sequence ID" value="GLQ33610.1"/>
    <property type="molecule type" value="Genomic_DNA"/>
</dbReference>
<evidence type="ECO:0000313" key="3">
    <source>
        <dbReference type="EMBL" id="GLQ33610.1"/>
    </source>
</evidence>
<dbReference type="InterPro" id="IPR029058">
    <property type="entry name" value="AB_hydrolase_fold"/>
</dbReference>
<dbReference type="SUPFAM" id="SSF53474">
    <property type="entry name" value="alpha/beta-Hydrolases"/>
    <property type="match status" value="1"/>
</dbReference>
<dbReference type="PANTHER" id="PTHR43689:SF8">
    <property type="entry name" value="ALPHA_BETA-HYDROLASES SUPERFAMILY PROTEIN"/>
    <property type="match status" value="1"/>
</dbReference>
<feature type="domain" description="Serine aminopeptidase S33" evidence="2">
    <location>
        <begin position="124"/>
        <end position="228"/>
    </location>
</feature>
<name>A0AA37W897_9GAMM</name>
<organism evidence="3 4">
    <name type="scientific">Litoribrevibacter albus</name>
    <dbReference type="NCBI Taxonomy" id="1473156"/>
    <lineage>
        <taxon>Bacteria</taxon>
        <taxon>Pseudomonadati</taxon>
        <taxon>Pseudomonadota</taxon>
        <taxon>Gammaproteobacteria</taxon>
        <taxon>Oceanospirillales</taxon>
        <taxon>Oceanospirillaceae</taxon>
        <taxon>Litoribrevibacter</taxon>
    </lineage>
</organism>
<reference evidence="3" key="1">
    <citation type="journal article" date="2014" name="Int. J. Syst. Evol. Microbiol.">
        <title>Complete genome sequence of Corynebacterium casei LMG S-19264T (=DSM 44701T), isolated from a smear-ripened cheese.</title>
        <authorList>
            <consortium name="US DOE Joint Genome Institute (JGI-PGF)"/>
            <person name="Walter F."/>
            <person name="Albersmeier A."/>
            <person name="Kalinowski J."/>
            <person name="Ruckert C."/>
        </authorList>
    </citation>
    <scope>NUCLEOTIDE SEQUENCE</scope>
    <source>
        <strain evidence="3">NBRC 110071</strain>
    </source>
</reference>
<comment type="caution">
    <text evidence="3">The sequence shown here is derived from an EMBL/GenBank/DDBJ whole genome shotgun (WGS) entry which is preliminary data.</text>
</comment>
<sequence>MNSATQNATPSMNASATFTESTSRNKYDQQPGHSRAEHQWFSHIEDYITQQRQPAPFIWAGKTVRAVNMVSTRAAGKLAHKIWFTPQNRPISEADHSWLKSASQELLSYKCQAIPLYQWGAGPTVLTVHGWGGHSGQFRQMTQALVKAGYRVLSFDAPGHGLAEGNTTNAEEISEIIQMIARHQTIAGIISHSIGGLSSHHAINNGAKAGFHAVLNTPMCLTHIVHTFKHQLSLPSEVIDQHNALMEKKFGPDFWPNYDLRNQSKPIPQFFSYDDQDHQVSPEVGKTLQSHFPEADFVFTQQLGHNKAVRTPEIIEAVKAFIQKNQ</sequence>
<dbReference type="RefSeq" id="WP_284384103.1">
    <property type="nucleotide sequence ID" value="NZ_BSNM01000027.1"/>
</dbReference>
<evidence type="ECO:0000259" key="2">
    <source>
        <dbReference type="Pfam" id="PF12146"/>
    </source>
</evidence>
<gene>
    <name evidence="3" type="ORF">GCM10007876_40900</name>
</gene>
<dbReference type="PANTHER" id="PTHR43689">
    <property type="entry name" value="HYDROLASE"/>
    <property type="match status" value="1"/>
</dbReference>
<accession>A0AA37W897</accession>
<dbReference type="AlphaFoldDB" id="A0AA37W897"/>
<feature type="region of interest" description="Disordered" evidence="1">
    <location>
        <begin position="1"/>
        <end position="35"/>
    </location>
</feature>
<protein>
    <recommendedName>
        <fullName evidence="2">Serine aminopeptidase S33 domain-containing protein</fullName>
    </recommendedName>
</protein>
<feature type="compositionally biased region" description="Polar residues" evidence="1">
    <location>
        <begin position="1"/>
        <end position="24"/>
    </location>
</feature>
<reference evidence="3" key="2">
    <citation type="submission" date="2023-01" db="EMBL/GenBank/DDBJ databases">
        <title>Draft genome sequence of Litoribrevibacter albus strain NBRC 110071.</title>
        <authorList>
            <person name="Sun Q."/>
            <person name="Mori K."/>
        </authorList>
    </citation>
    <scope>NUCLEOTIDE SEQUENCE</scope>
    <source>
        <strain evidence="3">NBRC 110071</strain>
    </source>
</reference>
<evidence type="ECO:0000313" key="4">
    <source>
        <dbReference type="Proteomes" id="UP001161389"/>
    </source>
</evidence>